<evidence type="ECO:0000256" key="12">
    <source>
        <dbReference type="HAMAP-Rule" id="MF_01479"/>
    </source>
</evidence>
<name>A0ABT1QHH6_9NOCA</name>
<protein>
    <recommendedName>
        <fullName evidence="12">Transcriptional regulator WhiB</fullName>
    </recommendedName>
</protein>
<feature type="binding site" evidence="12">
    <location>
        <position position="62"/>
    </location>
    <ligand>
        <name>[4Fe-4S] cluster</name>
        <dbReference type="ChEBI" id="CHEBI:49883"/>
    </ligand>
</feature>
<comment type="PTM">
    <text evidence="12">The Fe-S cluster can be nitrosylated by nitric oxide (NO).</text>
</comment>
<evidence type="ECO:0000256" key="5">
    <source>
        <dbReference type="ARBA" id="ARBA00022723"/>
    </source>
</evidence>
<dbReference type="InterPro" id="IPR003482">
    <property type="entry name" value="Whib"/>
</dbReference>
<evidence type="ECO:0000256" key="11">
    <source>
        <dbReference type="ARBA" id="ARBA00023163"/>
    </source>
</evidence>
<keyword evidence="4 12" id="KW-0963">Cytoplasm</keyword>
<evidence type="ECO:0000256" key="8">
    <source>
        <dbReference type="ARBA" id="ARBA00023015"/>
    </source>
</evidence>
<reference evidence="14 15" key="1">
    <citation type="submission" date="2022-07" db="EMBL/GenBank/DDBJ databases">
        <title>Degradation activity of malathion, p-nitrophenol and potential low-temperature adaptation strategy of Rhodococcus sp. FXJ9.536.</title>
        <authorList>
            <person name="Huang J."/>
            <person name="Huang Y."/>
        </authorList>
    </citation>
    <scope>NUCLEOTIDE SEQUENCE [LARGE SCALE GENOMIC DNA]</scope>
    <source>
        <strain evidence="14 15">FXJ9.536</strain>
    </source>
</reference>
<gene>
    <name evidence="12" type="primary">whiB</name>
    <name evidence="14" type="ORF">NOF53_21705</name>
</gene>
<evidence type="ECO:0000259" key="13">
    <source>
        <dbReference type="PROSITE" id="PS51674"/>
    </source>
</evidence>
<comment type="function">
    <text evidence="12">Acts as a transcriptional regulator. Probably redox-responsive. The apo- but not holo-form probably binds DNA.</text>
</comment>
<keyword evidence="3 12" id="KW-0004">4Fe-4S</keyword>
<dbReference type="PANTHER" id="PTHR38839:SF5">
    <property type="entry name" value="TRANSCRIPTIONAL REGULATOR WHID"/>
    <property type="match status" value="1"/>
</dbReference>
<feature type="binding site" evidence="12">
    <location>
        <position position="56"/>
    </location>
    <ligand>
        <name>[4Fe-4S] cluster</name>
        <dbReference type="ChEBI" id="CHEBI:49883"/>
    </ligand>
</feature>
<keyword evidence="11 12" id="KW-0804">Transcription</keyword>
<comment type="similarity">
    <text evidence="2 12">Belongs to the WhiB family.</text>
</comment>
<evidence type="ECO:0000313" key="14">
    <source>
        <dbReference type="EMBL" id="MCQ4121744.1"/>
    </source>
</evidence>
<keyword evidence="5 12" id="KW-0479">Metal-binding</keyword>
<comment type="caution">
    <text evidence="14">The sequence shown here is derived from an EMBL/GenBank/DDBJ whole genome shotgun (WGS) entry which is preliminary data.</text>
</comment>
<keyword evidence="6 12" id="KW-0408">Iron</keyword>
<keyword evidence="10 12" id="KW-1015">Disulfide bond</keyword>
<dbReference type="PROSITE" id="PS51674">
    <property type="entry name" value="4FE4S_WBL"/>
    <property type="match status" value="1"/>
</dbReference>
<evidence type="ECO:0000256" key="4">
    <source>
        <dbReference type="ARBA" id="ARBA00022490"/>
    </source>
</evidence>
<evidence type="ECO:0000256" key="1">
    <source>
        <dbReference type="ARBA" id="ARBA00004496"/>
    </source>
</evidence>
<dbReference type="RefSeq" id="WP_255972586.1">
    <property type="nucleotide sequence ID" value="NZ_JANFQF010000021.1"/>
</dbReference>
<evidence type="ECO:0000313" key="15">
    <source>
        <dbReference type="Proteomes" id="UP001524501"/>
    </source>
</evidence>
<evidence type="ECO:0000256" key="10">
    <source>
        <dbReference type="ARBA" id="ARBA00023157"/>
    </source>
</evidence>
<sequence length="111" mass="12588">MPNKLSLPIPVAEVWDWQRDAACRGYESSHFFHPDRERGRARELRDFRAKQICRGCPVLLECREHALSVAEPYGIWGGLAAHEREELLAHHQGRVADAVSASFALDVARRA</sequence>
<keyword evidence="15" id="KW-1185">Reference proteome</keyword>
<feature type="binding site" evidence="12">
    <location>
        <position position="23"/>
    </location>
    <ligand>
        <name>[4Fe-4S] cluster</name>
        <dbReference type="ChEBI" id="CHEBI:49883"/>
    </ligand>
</feature>
<dbReference type="Pfam" id="PF02467">
    <property type="entry name" value="Whib"/>
    <property type="match status" value="1"/>
</dbReference>
<evidence type="ECO:0000256" key="3">
    <source>
        <dbReference type="ARBA" id="ARBA00022485"/>
    </source>
</evidence>
<dbReference type="HAMAP" id="MF_01479">
    <property type="entry name" value="WhiB"/>
    <property type="match status" value="1"/>
</dbReference>
<dbReference type="Proteomes" id="UP001524501">
    <property type="component" value="Unassembled WGS sequence"/>
</dbReference>
<dbReference type="InterPro" id="IPR034768">
    <property type="entry name" value="4FE4S_WBL"/>
</dbReference>
<accession>A0ABT1QHH6</accession>
<comment type="PTM">
    <text evidence="12">Upon Fe-S cluster removal intramolecular disulfide bonds are formed.</text>
</comment>
<evidence type="ECO:0000256" key="2">
    <source>
        <dbReference type="ARBA" id="ARBA00006597"/>
    </source>
</evidence>
<evidence type="ECO:0000256" key="6">
    <source>
        <dbReference type="ARBA" id="ARBA00023004"/>
    </source>
</evidence>
<feature type="domain" description="4Fe-4S Wbl-type" evidence="13">
    <location>
        <begin position="22"/>
        <end position="86"/>
    </location>
</feature>
<keyword evidence="7 12" id="KW-0411">Iron-sulfur</keyword>
<organism evidence="14 15">
    <name type="scientific">Rhodococcus tibetensis</name>
    <dbReference type="NCBI Taxonomy" id="2965064"/>
    <lineage>
        <taxon>Bacteria</taxon>
        <taxon>Bacillati</taxon>
        <taxon>Actinomycetota</taxon>
        <taxon>Actinomycetes</taxon>
        <taxon>Mycobacteriales</taxon>
        <taxon>Nocardiaceae</taxon>
        <taxon>Rhodococcus</taxon>
    </lineage>
</organism>
<proteinExistence type="inferred from homology"/>
<keyword evidence="8 12" id="KW-0805">Transcription regulation</keyword>
<evidence type="ECO:0000256" key="9">
    <source>
        <dbReference type="ARBA" id="ARBA00023125"/>
    </source>
</evidence>
<comment type="cofactor">
    <cofactor evidence="12">
        <name>[4Fe-4S] cluster</name>
        <dbReference type="ChEBI" id="CHEBI:49883"/>
    </cofactor>
    <text evidence="12">Binds 1 [4Fe-4S] cluster per subunit. Following nitrosylation of the [4Fe-4S] cluster binds 1 [4Fe-8(NO)] cluster per subunit.</text>
</comment>
<feature type="binding site" evidence="12">
    <location>
        <position position="53"/>
    </location>
    <ligand>
        <name>[4Fe-4S] cluster</name>
        <dbReference type="ChEBI" id="CHEBI:49883"/>
    </ligand>
</feature>
<dbReference type="EMBL" id="JANFQF010000021">
    <property type="protein sequence ID" value="MCQ4121744.1"/>
    <property type="molecule type" value="Genomic_DNA"/>
</dbReference>
<dbReference type="PANTHER" id="PTHR38839">
    <property type="entry name" value="TRANSCRIPTIONAL REGULATOR WHID-RELATED"/>
    <property type="match status" value="1"/>
</dbReference>
<keyword evidence="9 12" id="KW-0238">DNA-binding</keyword>
<evidence type="ECO:0000256" key="7">
    <source>
        <dbReference type="ARBA" id="ARBA00023014"/>
    </source>
</evidence>
<comment type="subcellular location">
    <subcellularLocation>
        <location evidence="1 12">Cytoplasm</location>
    </subcellularLocation>
</comment>